<feature type="transmembrane region" description="Helical" evidence="9">
    <location>
        <begin position="59"/>
        <end position="78"/>
    </location>
</feature>
<organism evidence="11 12">
    <name type="scientific">Corynebacterium singulare</name>
    <dbReference type="NCBI Taxonomy" id="161899"/>
    <lineage>
        <taxon>Bacteria</taxon>
        <taxon>Bacillati</taxon>
        <taxon>Actinomycetota</taxon>
        <taxon>Actinomycetes</taxon>
        <taxon>Mycobacteriales</taxon>
        <taxon>Corynebacteriaceae</taxon>
        <taxon>Corynebacterium</taxon>
    </lineage>
</organism>
<evidence type="ECO:0000313" key="12">
    <source>
        <dbReference type="Proteomes" id="UP000031890"/>
    </source>
</evidence>
<feature type="transmembrane region" description="Helical" evidence="9">
    <location>
        <begin position="218"/>
        <end position="243"/>
    </location>
</feature>
<feature type="transmembrane region" description="Helical" evidence="9">
    <location>
        <begin position="84"/>
        <end position="105"/>
    </location>
</feature>
<dbReference type="InterPro" id="IPR037294">
    <property type="entry name" value="ABC_BtuC-like"/>
</dbReference>
<keyword evidence="3 8" id="KW-0813">Transport</keyword>
<evidence type="ECO:0000256" key="4">
    <source>
        <dbReference type="ARBA" id="ARBA00022475"/>
    </source>
</evidence>
<dbReference type="GO" id="GO:0043190">
    <property type="term" value="C:ATP-binding cassette (ABC) transporter complex"/>
    <property type="evidence" value="ECO:0007669"/>
    <property type="project" value="InterPro"/>
</dbReference>
<dbReference type="GO" id="GO:0055085">
    <property type="term" value="P:transmembrane transport"/>
    <property type="evidence" value="ECO:0007669"/>
    <property type="project" value="InterPro"/>
</dbReference>
<keyword evidence="4" id="KW-1003">Cell membrane</keyword>
<protein>
    <submittedName>
        <fullName evidence="11">ABC-type Mn2+/Zn2+ transport system, permease component</fullName>
    </submittedName>
</protein>
<dbReference type="OrthoDB" id="1016457at2"/>
<keyword evidence="7 9" id="KW-0472">Membrane</keyword>
<feature type="transmembrane region" description="Helical" evidence="9">
    <location>
        <begin position="176"/>
        <end position="206"/>
    </location>
</feature>
<keyword evidence="10" id="KW-0732">Signal</keyword>
<feature type="signal peptide" evidence="10">
    <location>
        <begin position="1"/>
        <end position="19"/>
    </location>
</feature>
<dbReference type="RefSeq" id="WP_042529188.1">
    <property type="nucleotide sequence ID" value="NZ_CP010827.1"/>
</dbReference>
<accession>A0A0B6F1L6</accession>
<dbReference type="Proteomes" id="UP000031890">
    <property type="component" value="Chromosome"/>
</dbReference>
<evidence type="ECO:0000256" key="3">
    <source>
        <dbReference type="ARBA" id="ARBA00022448"/>
    </source>
</evidence>
<gene>
    <name evidence="11" type="primary">mntC</name>
    <name evidence="11" type="ORF">CSING_01865</name>
</gene>
<dbReference type="KEGG" id="csx:CSING_01865"/>
<feature type="transmembrane region" description="Helical" evidence="9">
    <location>
        <begin position="249"/>
        <end position="268"/>
    </location>
</feature>
<dbReference type="STRING" id="161899.CSING_01865"/>
<dbReference type="PANTHER" id="PTHR30477">
    <property type="entry name" value="ABC-TRANSPORTER METAL-BINDING PROTEIN"/>
    <property type="match status" value="1"/>
</dbReference>
<comment type="similarity">
    <text evidence="2 8">Belongs to the ABC-3 integral membrane protein family.</text>
</comment>
<dbReference type="EMBL" id="CP010827">
    <property type="protein sequence ID" value="AJI77931.1"/>
    <property type="molecule type" value="Genomic_DNA"/>
</dbReference>
<dbReference type="SUPFAM" id="SSF81345">
    <property type="entry name" value="ABC transporter involved in vitamin B12 uptake, BtuC"/>
    <property type="match status" value="1"/>
</dbReference>
<reference evidence="11 12" key="1">
    <citation type="journal article" date="2015" name="Genome Announc.">
        <title>Complete Genome Sequence and Annotation of Corynebacterium singulare DSM 44357, Isolated from a Human Semen Specimen.</title>
        <authorList>
            <person name="Merten M."/>
            <person name="Brinkrolf K."/>
            <person name="Albersmeier A."/>
            <person name="Kutter Y."/>
            <person name="Ruckert C."/>
            <person name="Tauch A."/>
        </authorList>
    </citation>
    <scope>NUCLEOTIDE SEQUENCE [LARGE SCALE GENOMIC DNA]</scope>
    <source>
        <strain evidence="11">IBS B52218</strain>
    </source>
</reference>
<comment type="subcellular location">
    <subcellularLocation>
        <location evidence="1 8">Cell membrane</location>
        <topology evidence="1 8">Multi-pass membrane protein</topology>
    </subcellularLocation>
</comment>
<dbReference type="PANTHER" id="PTHR30477:SF8">
    <property type="entry name" value="METAL TRANSPORT SYSTEM MEMBRANE PROTEIN CT_070-RELATED"/>
    <property type="match status" value="1"/>
</dbReference>
<sequence>MTLAATACLLAVLTALACAIPGTFVVLKGQAMLIDGIGHAVLPGIAVGYLFTADLDSPILLVTAAAGALVVALGTDALQRSPLVTADSALGLVFPALFAAGVILISTHMSHVHLDVHAVLVGDLNLAAFSNPNYCYIMAAVLGINALFLALTLPRLSATTFDADFCAARGVPTRVLHIIFMTVVACTATAAFHAAGAMLVIALMVFPSMTARLLTQRVPALVLTACGVAAISAVVGFWVAYVLDAATSAAMTVSNAVIFVAVLIIYRLRQRTSSLPQHTTPVAQ</sequence>
<evidence type="ECO:0000256" key="6">
    <source>
        <dbReference type="ARBA" id="ARBA00022989"/>
    </source>
</evidence>
<name>A0A0B6F1L6_9CORY</name>
<keyword evidence="5 8" id="KW-0812">Transmembrane</keyword>
<evidence type="ECO:0000256" key="8">
    <source>
        <dbReference type="RuleBase" id="RU003943"/>
    </source>
</evidence>
<evidence type="ECO:0000313" key="11">
    <source>
        <dbReference type="EMBL" id="AJI77931.1"/>
    </source>
</evidence>
<dbReference type="HOGENOM" id="CLU_028808_4_1_11"/>
<dbReference type="GO" id="GO:0010043">
    <property type="term" value="P:response to zinc ion"/>
    <property type="evidence" value="ECO:0007669"/>
    <property type="project" value="TreeGrafter"/>
</dbReference>
<feature type="transmembrane region" description="Helical" evidence="9">
    <location>
        <begin position="29"/>
        <end position="52"/>
    </location>
</feature>
<evidence type="ECO:0000256" key="10">
    <source>
        <dbReference type="SAM" id="SignalP"/>
    </source>
</evidence>
<evidence type="ECO:0000256" key="2">
    <source>
        <dbReference type="ARBA" id="ARBA00008034"/>
    </source>
</evidence>
<feature type="chain" id="PRO_5038816130" evidence="10">
    <location>
        <begin position="20"/>
        <end position="284"/>
    </location>
</feature>
<dbReference type="InterPro" id="IPR001626">
    <property type="entry name" value="ABC_TroCD"/>
</dbReference>
<evidence type="ECO:0000256" key="1">
    <source>
        <dbReference type="ARBA" id="ARBA00004651"/>
    </source>
</evidence>
<feature type="transmembrane region" description="Helical" evidence="9">
    <location>
        <begin position="134"/>
        <end position="156"/>
    </location>
</feature>
<dbReference type="Gene3D" id="1.10.3470.10">
    <property type="entry name" value="ABC transporter involved in vitamin B12 uptake, BtuC"/>
    <property type="match status" value="1"/>
</dbReference>
<keyword evidence="6 9" id="KW-1133">Transmembrane helix</keyword>
<evidence type="ECO:0000256" key="9">
    <source>
        <dbReference type="SAM" id="Phobius"/>
    </source>
</evidence>
<evidence type="ECO:0000256" key="7">
    <source>
        <dbReference type="ARBA" id="ARBA00023136"/>
    </source>
</evidence>
<proteinExistence type="inferred from homology"/>
<dbReference type="Pfam" id="PF00950">
    <property type="entry name" value="ABC-3"/>
    <property type="match status" value="1"/>
</dbReference>
<evidence type="ECO:0000256" key="5">
    <source>
        <dbReference type="ARBA" id="ARBA00022692"/>
    </source>
</evidence>
<dbReference type="AlphaFoldDB" id="A0A0B6F1L6"/>